<gene>
    <name evidence="2" type="ORF">KC573_00965</name>
</gene>
<accession>A0A955LV98</accession>
<dbReference type="PANTHER" id="PTHR43798">
    <property type="entry name" value="MONOACYLGLYCEROL LIPASE"/>
    <property type="match status" value="1"/>
</dbReference>
<dbReference type="Proteomes" id="UP000699691">
    <property type="component" value="Unassembled WGS sequence"/>
</dbReference>
<dbReference type="InterPro" id="IPR000073">
    <property type="entry name" value="AB_hydrolase_1"/>
</dbReference>
<sequence>MTHTTSEKIVILHGWGALAPTNIQALVEELRSKGHEVYAPHLPGFGDSENPPQSWSVSDYVDWVIQQVDRKGWNTAVFCGHSFGGRIAIKLAVLHPERVSRLVLIASAGIKHELSFKAKLVRGVGSVGRFIFNLPGVALFQPVVHSLWRTILGRKDYYKVSGVMQQTFLKVIEEDLRGIIPQITKPTLVLWGKKDSFVPIS</sequence>
<feature type="non-terminal residue" evidence="2">
    <location>
        <position position="201"/>
    </location>
</feature>
<dbReference type="InterPro" id="IPR029058">
    <property type="entry name" value="AB_hydrolase_fold"/>
</dbReference>
<dbReference type="PANTHER" id="PTHR43798:SF33">
    <property type="entry name" value="HYDROLASE, PUTATIVE (AFU_ORTHOLOGUE AFUA_2G14860)-RELATED"/>
    <property type="match status" value="1"/>
</dbReference>
<reference evidence="2" key="2">
    <citation type="journal article" date="2021" name="Microbiome">
        <title>Successional dynamics and alternative stable states in a saline activated sludge microbial community over 9 years.</title>
        <authorList>
            <person name="Wang Y."/>
            <person name="Ye J."/>
            <person name="Ju F."/>
            <person name="Liu L."/>
            <person name="Boyd J.A."/>
            <person name="Deng Y."/>
            <person name="Parks D.H."/>
            <person name="Jiang X."/>
            <person name="Yin X."/>
            <person name="Woodcroft B.J."/>
            <person name="Tyson G.W."/>
            <person name="Hugenholtz P."/>
            <person name="Polz M.F."/>
            <person name="Zhang T."/>
        </authorList>
    </citation>
    <scope>NUCLEOTIDE SEQUENCE</scope>
    <source>
        <strain evidence="2">HKST-UBA02</strain>
    </source>
</reference>
<dbReference type="InterPro" id="IPR050266">
    <property type="entry name" value="AB_hydrolase_sf"/>
</dbReference>
<dbReference type="AlphaFoldDB" id="A0A955LV98"/>
<dbReference type="InterPro" id="IPR000639">
    <property type="entry name" value="Epox_hydrolase-like"/>
</dbReference>
<protein>
    <submittedName>
        <fullName evidence="2">Alpha/beta hydrolase</fullName>
    </submittedName>
</protein>
<name>A0A955LV98_UNCKA</name>
<dbReference type="GO" id="GO:0016787">
    <property type="term" value="F:hydrolase activity"/>
    <property type="evidence" value="ECO:0007669"/>
    <property type="project" value="UniProtKB-KW"/>
</dbReference>
<dbReference type="Pfam" id="PF00561">
    <property type="entry name" value="Abhydrolase_1"/>
    <property type="match status" value="1"/>
</dbReference>
<evidence type="ECO:0000313" key="2">
    <source>
        <dbReference type="EMBL" id="MCA9397373.1"/>
    </source>
</evidence>
<dbReference type="Gene3D" id="3.40.50.1820">
    <property type="entry name" value="alpha/beta hydrolase"/>
    <property type="match status" value="1"/>
</dbReference>
<comment type="caution">
    <text evidence="2">The sequence shown here is derived from an EMBL/GenBank/DDBJ whole genome shotgun (WGS) entry which is preliminary data.</text>
</comment>
<dbReference type="PRINTS" id="PR00412">
    <property type="entry name" value="EPOXHYDRLASE"/>
</dbReference>
<proteinExistence type="predicted"/>
<dbReference type="SUPFAM" id="SSF53474">
    <property type="entry name" value="alpha/beta-Hydrolases"/>
    <property type="match status" value="1"/>
</dbReference>
<keyword evidence="2" id="KW-0378">Hydrolase</keyword>
<evidence type="ECO:0000259" key="1">
    <source>
        <dbReference type="Pfam" id="PF00561"/>
    </source>
</evidence>
<feature type="domain" description="AB hydrolase-1" evidence="1">
    <location>
        <begin position="9"/>
        <end position="107"/>
    </location>
</feature>
<dbReference type="GO" id="GO:0016020">
    <property type="term" value="C:membrane"/>
    <property type="evidence" value="ECO:0007669"/>
    <property type="project" value="TreeGrafter"/>
</dbReference>
<organism evidence="2 3">
    <name type="scientific">candidate division WWE3 bacterium</name>
    <dbReference type="NCBI Taxonomy" id="2053526"/>
    <lineage>
        <taxon>Bacteria</taxon>
        <taxon>Katanobacteria</taxon>
    </lineage>
</organism>
<dbReference type="PRINTS" id="PR00111">
    <property type="entry name" value="ABHYDROLASE"/>
</dbReference>
<evidence type="ECO:0000313" key="3">
    <source>
        <dbReference type="Proteomes" id="UP000699691"/>
    </source>
</evidence>
<reference evidence="2" key="1">
    <citation type="submission" date="2020-04" db="EMBL/GenBank/DDBJ databases">
        <authorList>
            <person name="Zhang T."/>
        </authorList>
    </citation>
    <scope>NUCLEOTIDE SEQUENCE</scope>
    <source>
        <strain evidence="2">HKST-UBA02</strain>
    </source>
</reference>
<dbReference type="EMBL" id="JAGQKY010000026">
    <property type="protein sequence ID" value="MCA9397373.1"/>
    <property type="molecule type" value="Genomic_DNA"/>
</dbReference>